<accession>A0A926QIA5</accession>
<evidence type="ECO:0000313" key="2">
    <source>
        <dbReference type="EMBL" id="MBD0379408.1"/>
    </source>
</evidence>
<dbReference type="RefSeq" id="WP_188173237.1">
    <property type="nucleotide sequence ID" value="NZ_JACVVD010000002.1"/>
</dbReference>
<dbReference type="AlphaFoldDB" id="A0A926QIA5"/>
<dbReference type="GO" id="GO:0016787">
    <property type="term" value="F:hydrolase activity"/>
    <property type="evidence" value="ECO:0007669"/>
    <property type="project" value="UniProtKB-KW"/>
</dbReference>
<keyword evidence="3" id="KW-1185">Reference proteome</keyword>
<protein>
    <submittedName>
        <fullName evidence="2">MBL fold metallo-hydrolase</fullName>
    </submittedName>
</protein>
<dbReference type="InterPro" id="IPR036866">
    <property type="entry name" value="RibonucZ/Hydroxyglut_hydro"/>
</dbReference>
<proteinExistence type="predicted"/>
<dbReference type="Proteomes" id="UP000650466">
    <property type="component" value="Unassembled WGS sequence"/>
</dbReference>
<keyword evidence="1" id="KW-0378">Hydrolase</keyword>
<dbReference type="Pfam" id="PF13483">
    <property type="entry name" value="Lactamase_B_3"/>
    <property type="match status" value="1"/>
</dbReference>
<dbReference type="SUPFAM" id="SSF56281">
    <property type="entry name" value="Metallo-hydrolase/oxidoreductase"/>
    <property type="match status" value="1"/>
</dbReference>
<reference evidence="2" key="1">
    <citation type="submission" date="2020-09" db="EMBL/GenBank/DDBJ databases">
        <title>Draft Genome Sequence of Paenibacillus sp. WST5.</title>
        <authorList>
            <person name="Bao Z."/>
        </authorList>
    </citation>
    <scope>NUCLEOTIDE SEQUENCE</scope>
    <source>
        <strain evidence="2">WST5</strain>
    </source>
</reference>
<evidence type="ECO:0000256" key="1">
    <source>
        <dbReference type="ARBA" id="ARBA00022801"/>
    </source>
</evidence>
<dbReference type="PANTHER" id="PTHR43546:SF9">
    <property type="entry name" value="L-ASCORBATE-6-PHOSPHATE LACTONASE ULAG-RELATED"/>
    <property type="match status" value="1"/>
</dbReference>
<organism evidence="2 3">
    <name type="scientific">Paenibacillus sedimenti</name>
    <dbReference type="NCBI Taxonomy" id="2770274"/>
    <lineage>
        <taxon>Bacteria</taxon>
        <taxon>Bacillati</taxon>
        <taxon>Bacillota</taxon>
        <taxon>Bacilli</taxon>
        <taxon>Bacillales</taxon>
        <taxon>Paenibacillaceae</taxon>
        <taxon>Paenibacillus</taxon>
    </lineage>
</organism>
<comment type="caution">
    <text evidence="2">The sequence shown here is derived from an EMBL/GenBank/DDBJ whole genome shotgun (WGS) entry which is preliminary data.</text>
</comment>
<dbReference type="EMBL" id="JACVVD010000002">
    <property type="protein sequence ID" value="MBD0379408.1"/>
    <property type="molecule type" value="Genomic_DNA"/>
</dbReference>
<dbReference type="Gene3D" id="3.60.15.10">
    <property type="entry name" value="Ribonuclease Z/Hydroxyacylglutathione hydrolase-like"/>
    <property type="match status" value="1"/>
</dbReference>
<dbReference type="PANTHER" id="PTHR43546">
    <property type="entry name" value="UPF0173 METAL-DEPENDENT HYDROLASE MJ1163-RELATED"/>
    <property type="match status" value="1"/>
</dbReference>
<evidence type="ECO:0000313" key="3">
    <source>
        <dbReference type="Proteomes" id="UP000650466"/>
    </source>
</evidence>
<name>A0A926QIA5_9BACL</name>
<sequence length="248" mass="27055">MKIQLIRHATLWLEYAGTTFLIDPMFSEAGANPPIPGSSNERRNPLVPMPGSMHGWLQPDAIVVTHLHRDHWDDAAAAALPKATPIFCQPGDENTFSSQGFTSVSAITTMIQTKNIRISRTSGQHGTGDIGEKMGRVSGFVFQADGEPTLYLAGDTIWCNDVEQALDIYRPDVSIVNAGGARFAVGDPITMEADDIIQVCKYAPYTQIVAVHMDSINHCLLTREDLKIRLAEAGLLDQVAIPKDGERV</sequence>
<gene>
    <name evidence="2" type="ORF">ICC18_04720</name>
</gene>
<dbReference type="InterPro" id="IPR050114">
    <property type="entry name" value="UPF0173_UPF0282_UlaG_hydrolase"/>
</dbReference>